<feature type="domain" description="Helicase C-terminal" evidence="4">
    <location>
        <begin position="542"/>
        <end position="695"/>
    </location>
</feature>
<dbReference type="Proteomes" id="UP000515121">
    <property type="component" value="Unplaced"/>
</dbReference>
<evidence type="ECO:0000256" key="2">
    <source>
        <dbReference type="SAM" id="MobiDB-lite"/>
    </source>
</evidence>
<dbReference type="SUPFAM" id="SSF52540">
    <property type="entry name" value="P-loop containing nucleoside triphosphate hydrolases"/>
    <property type="match status" value="2"/>
</dbReference>
<evidence type="ECO:0000259" key="3">
    <source>
        <dbReference type="PROSITE" id="PS51192"/>
    </source>
</evidence>
<keyword evidence="6" id="KW-0540">Nuclease</keyword>
<evidence type="ECO:0000313" key="6">
    <source>
        <dbReference type="RefSeq" id="XP_022728390.1"/>
    </source>
</evidence>
<dbReference type="InterPro" id="IPR001650">
    <property type="entry name" value="Helicase_C-like"/>
</dbReference>
<dbReference type="Pfam" id="PF01844">
    <property type="entry name" value="HNH"/>
    <property type="match status" value="1"/>
</dbReference>
<dbReference type="Gene3D" id="3.40.50.300">
    <property type="entry name" value="P-loop containing nucleotide triphosphate hydrolases"/>
    <property type="match status" value="1"/>
</dbReference>
<dbReference type="GO" id="GO:0043596">
    <property type="term" value="C:nuclear replication fork"/>
    <property type="evidence" value="ECO:0007669"/>
    <property type="project" value="TreeGrafter"/>
</dbReference>
<feature type="region of interest" description="Disordered" evidence="2">
    <location>
        <begin position="1208"/>
        <end position="1229"/>
    </location>
</feature>
<feature type="compositionally biased region" description="Basic and acidic residues" evidence="2">
    <location>
        <begin position="812"/>
        <end position="828"/>
    </location>
</feature>
<dbReference type="Gene3D" id="3.40.50.10810">
    <property type="entry name" value="Tandem AAA-ATPase domain"/>
    <property type="match status" value="1"/>
</dbReference>
<feature type="region of interest" description="Disordered" evidence="2">
    <location>
        <begin position="1179"/>
        <end position="1198"/>
    </location>
</feature>
<dbReference type="Pfam" id="PF00176">
    <property type="entry name" value="SNF2-rel_dom"/>
    <property type="match status" value="1"/>
</dbReference>
<proteinExistence type="predicted"/>
<dbReference type="OrthoDB" id="2801544at2759"/>
<dbReference type="GO" id="GO:0003676">
    <property type="term" value="F:nucleic acid binding"/>
    <property type="evidence" value="ECO:0007669"/>
    <property type="project" value="InterPro"/>
</dbReference>
<keyword evidence="6" id="KW-0347">Helicase</keyword>
<dbReference type="PROSITE" id="PS51192">
    <property type="entry name" value="HELICASE_ATP_BIND_1"/>
    <property type="match status" value="1"/>
</dbReference>
<dbReference type="GO" id="GO:0008270">
    <property type="term" value="F:zinc ion binding"/>
    <property type="evidence" value="ECO:0007669"/>
    <property type="project" value="InterPro"/>
</dbReference>
<dbReference type="GO" id="GO:0004520">
    <property type="term" value="F:DNA endonuclease activity"/>
    <property type="evidence" value="ECO:0007669"/>
    <property type="project" value="TreeGrafter"/>
</dbReference>
<evidence type="ECO:0000256" key="1">
    <source>
        <dbReference type="ARBA" id="ARBA00022801"/>
    </source>
</evidence>
<dbReference type="PANTHER" id="PTHR45766:SF5">
    <property type="entry name" value="SNF2 DOMAIN-CONTAINING PROTEIN _ HELICASE DOMAIN-CONTAINING PROTEIN _ HNH ENDONUCLEASE DOMAIN-CONTAINING PROTEIN"/>
    <property type="match status" value="1"/>
</dbReference>
<dbReference type="GO" id="GO:0016787">
    <property type="term" value="F:hydrolase activity"/>
    <property type="evidence" value="ECO:0007669"/>
    <property type="project" value="UniProtKB-KW"/>
</dbReference>
<dbReference type="GO" id="GO:0006281">
    <property type="term" value="P:DNA repair"/>
    <property type="evidence" value="ECO:0007669"/>
    <property type="project" value="TreeGrafter"/>
</dbReference>
<dbReference type="GO" id="GO:0005524">
    <property type="term" value="F:ATP binding"/>
    <property type="evidence" value="ECO:0007669"/>
    <property type="project" value="InterPro"/>
</dbReference>
<dbReference type="SMART" id="SM00490">
    <property type="entry name" value="HELICc"/>
    <property type="match status" value="1"/>
</dbReference>
<keyword evidence="1" id="KW-0378">Hydrolase</keyword>
<dbReference type="GO" id="GO:0004386">
    <property type="term" value="F:helicase activity"/>
    <property type="evidence" value="ECO:0007669"/>
    <property type="project" value="UniProtKB-KW"/>
</dbReference>
<sequence length="1229" mass="138763">MELTEEQRKQAEANRLAAIAKRKARIESSSATADIHYQQNQAHYWRLTKCPKLAKYNTHIPKRPQGSILDPISNTQLSKKFQARLEICSPDSFSVTPERLQKCLYQGDEECLRRLGDILSDVMPSHYTQNSGGGKACVYKLSDYNSVLGCLRKSKDIEIKEIPHLTLRVIETFSRGFITGQWIPCRPEHLSEEEVDELIRKLPRTLMDALLPFQLDGIKFGLRRGGRCLIADEMGLGKTLQAIAIASCFVNEGAILVVCPAVLRYSWAEELERWLPFCLPSDIHLVFGHRDNPAYLKECPRVVVTSYTMLKHLRKSMLEQEWALLIVDESHHLRCSKKASESREIIIPLVDEGSTQLIQTVLDLAEKVRRIVLLSGTPSLSRPYDIFHQINMLWPGLLGETKYKFAETYCAVNFVQATQGFKDFSKGVRLEELNVLLSQTVMIRRLKEHVLAQLPPKRRQLIRLQLKRSDIASAKAAISFANADAFEKNASKDTATEKLEKNHDGEQYCNSMELSSQELGVAKLRGFREWFSIHPLIAKSDDMEEFDLNSSCHKMIIFAHHHKVLDGIQEFICEKGIAFVRIDGTTLPNDRHSAVLSFKSSNGVKIAIIGITAGGVGLDFSSAKSVVFLELPQSPSLMLQAEDRAHRQGQTSAVNIYIFCAKDTMDESHWQNLNKSLHRVSSTTNGKYDAMQEIEVEGISYLVTPDGSCKHKILRKVASGKLSLDIEFQDPECFQDLQPSEAFADVAVDKNDVSDRMNQTGGIYLHNDGSMVPDLRINKDIVSMGDKKELHPSTADIEICDIAPAFKMDKRREDHDPLPKGEIIKPDDGTSIQPSDAECCSNQVDSLRFEVSQYTGRIHLYSCILGTDLRPRPLFENVRPEEIESEDALASDNKGTVSKYFKDHPAYRHALWAFMEEWNKLRPIEQRKLRGKPLQLPLSVELCYMKESINHNSGGLLKGGSKRRITPLCEISISLPPNAVWKKVHLQCSNGKKEKEYTQGWTLTDEPLCKLCQKPCKGRSAKMPEYFEDLFCNLGCYEEYRLRTSNRSLREELFQIEHGICTNCQLDCHQLVKHLKPLSSEKRQEYIAKVAPTIASQKSLVDKLVRDPSEGNAWHADHIVPVYRGGGECRLENMRTLCVACHADVTAAQCVERRSMRIKAKEKLKAILSDLRNAENIEKNASCGKDQGPSEITEDITEDELLVNVPGSAYSVGKSSSPQTEELKNSPKH</sequence>
<keyword evidence="6" id="KW-0255">Endonuclease</keyword>
<gene>
    <name evidence="6" type="primary">LOC111283953</name>
</gene>
<keyword evidence="6" id="KW-0067">ATP-binding</keyword>
<organism evidence="5 6">
    <name type="scientific">Durio zibethinus</name>
    <name type="common">Durian</name>
    <dbReference type="NCBI Taxonomy" id="66656"/>
    <lineage>
        <taxon>Eukaryota</taxon>
        <taxon>Viridiplantae</taxon>
        <taxon>Streptophyta</taxon>
        <taxon>Embryophyta</taxon>
        <taxon>Tracheophyta</taxon>
        <taxon>Spermatophyta</taxon>
        <taxon>Magnoliopsida</taxon>
        <taxon>eudicotyledons</taxon>
        <taxon>Gunneridae</taxon>
        <taxon>Pentapetalae</taxon>
        <taxon>rosids</taxon>
        <taxon>malvids</taxon>
        <taxon>Malvales</taxon>
        <taxon>Malvaceae</taxon>
        <taxon>Helicteroideae</taxon>
        <taxon>Durio</taxon>
    </lineage>
</organism>
<dbReference type="PANTHER" id="PTHR45766">
    <property type="entry name" value="DNA ANNEALING HELICASE AND ENDONUCLEASE ZRANB3 FAMILY MEMBER"/>
    <property type="match status" value="1"/>
</dbReference>
<reference evidence="6" key="1">
    <citation type="submission" date="2025-08" db="UniProtKB">
        <authorList>
            <consortium name="RefSeq"/>
        </authorList>
    </citation>
    <scope>IDENTIFICATION</scope>
    <source>
        <tissue evidence="6">Fruit stalk</tissue>
    </source>
</reference>
<dbReference type="InterPro" id="IPR049730">
    <property type="entry name" value="SNF2/RAD54-like_C"/>
</dbReference>
<name>A0A6P5XJN4_DURZI</name>
<dbReference type="InterPro" id="IPR027417">
    <property type="entry name" value="P-loop_NTPase"/>
</dbReference>
<protein>
    <submittedName>
        <fullName evidence="6">DNA annealing helicase and endonuclease ZRANB3</fullName>
    </submittedName>
</protein>
<dbReference type="RefSeq" id="XP_022728390.1">
    <property type="nucleotide sequence ID" value="XM_022872655.1"/>
</dbReference>
<accession>A0A6P5XJN4</accession>
<dbReference type="InterPro" id="IPR014001">
    <property type="entry name" value="Helicase_ATP-bd"/>
</dbReference>
<dbReference type="SMART" id="SM00487">
    <property type="entry name" value="DEXDc"/>
    <property type="match status" value="1"/>
</dbReference>
<dbReference type="InterPro" id="IPR000330">
    <property type="entry name" value="SNF2_N"/>
</dbReference>
<dbReference type="CDD" id="cd18793">
    <property type="entry name" value="SF2_C_SNF"/>
    <property type="match status" value="1"/>
</dbReference>
<evidence type="ECO:0000313" key="5">
    <source>
        <dbReference type="Proteomes" id="UP000515121"/>
    </source>
</evidence>
<feature type="domain" description="Helicase ATP-binding" evidence="3">
    <location>
        <begin position="219"/>
        <end position="396"/>
    </location>
</feature>
<dbReference type="InterPro" id="IPR002711">
    <property type="entry name" value="HNH"/>
</dbReference>
<dbReference type="KEGG" id="dzi:111283953"/>
<dbReference type="CDD" id="cd00085">
    <property type="entry name" value="HNHc"/>
    <property type="match status" value="1"/>
</dbReference>
<dbReference type="GO" id="GO:0031297">
    <property type="term" value="P:replication fork processing"/>
    <property type="evidence" value="ECO:0007669"/>
    <property type="project" value="TreeGrafter"/>
</dbReference>
<dbReference type="InterPro" id="IPR038718">
    <property type="entry name" value="SNF2-like_sf"/>
</dbReference>
<dbReference type="Pfam" id="PF00271">
    <property type="entry name" value="Helicase_C"/>
    <property type="match status" value="1"/>
</dbReference>
<dbReference type="FunFam" id="3.40.50.10810:FF:000065">
    <property type="entry name" value="SNF2 DNA repair protein, putative"/>
    <property type="match status" value="1"/>
</dbReference>
<dbReference type="GeneID" id="111283953"/>
<feature type="region of interest" description="Disordered" evidence="2">
    <location>
        <begin position="812"/>
        <end position="835"/>
    </location>
</feature>
<evidence type="ECO:0000259" key="4">
    <source>
        <dbReference type="PROSITE" id="PS51194"/>
    </source>
</evidence>
<dbReference type="PROSITE" id="PS51194">
    <property type="entry name" value="HELICASE_CTER"/>
    <property type="match status" value="1"/>
</dbReference>
<keyword evidence="6" id="KW-0547">Nucleotide-binding</keyword>
<dbReference type="InterPro" id="IPR003615">
    <property type="entry name" value="HNH_nuc"/>
</dbReference>
<keyword evidence="5" id="KW-1185">Reference proteome</keyword>
<dbReference type="Gene3D" id="1.10.30.50">
    <property type="match status" value="1"/>
</dbReference>
<dbReference type="AlphaFoldDB" id="A0A6P5XJN4"/>